<organism evidence="1 2">
    <name type="scientific">Rufibacter sediminis</name>
    <dbReference type="NCBI Taxonomy" id="2762756"/>
    <lineage>
        <taxon>Bacteria</taxon>
        <taxon>Pseudomonadati</taxon>
        <taxon>Bacteroidota</taxon>
        <taxon>Cytophagia</taxon>
        <taxon>Cytophagales</taxon>
        <taxon>Hymenobacteraceae</taxon>
        <taxon>Rufibacter</taxon>
    </lineage>
</organism>
<dbReference type="EMBL" id="JACOAF010000030">
    <property type="protein sequence ID" value="MBC3540424.1"/>
    <property type="molecule type" value="Genomic_DNA"/>
</dbReference>
<accession>A0ABR6VTC1</accession>
<protein>
    <submittedName>
        <fullName evidence="1">Uncharacterized protein</fullName>
    </submittedName>
</protein>
<evidence type="ECO:0000313" key="2">
    <source>
        <dbReference type="Proteomes" id="UP000659698"/>
    </source>
</evidence>
<keyword evidence="2" id="KW-1185">Reference proteome</keyword>
<dbReference type="RefSeq" id="WP_186638142.1">
    <property type="nucleotide sequence ID" value="NZ_JACOAF010000030.1"/>
</dbReference>
<reference evidence="1 2" key="1">
    <citation type="journal article" date="2019" name="Int. J. Syst. Evol. Microbiol.">
        <title>Rufibacter sediminis sp. nov., isolated from freshwater lake sediment.</title>
        <authorList>
            <person name="Qu J.H."/>
            <person name="Zhang L.J."/>
            <person name="Fu Y.H."/>
            <person name="Li H.F."/>
        </authorList>
    </citation>
    <scope>NUCLEOTIDE SEQUENCE [LARGE SCALE GENOMIC DNA]</scope>
    <source>
        <strain evidence="1 2">H-1</strain>
    </source>
</reference>
<name>A0ABR6VTC1_9BACT</name>
<sequence length="191" mass="22479">MISINNLSYYPVGTTLVSDDLIEFHASRILLILRICGQKDKARKQYKITGLTKLAKLDFFVRYPEFFRRLAKRLDLAELNIENHTGGIESRMIRFHYGPWDQRYYQLLPYLEARSLISVEKDKTAFTFFLLEKGQHITDQLLEDSDFELLKHNLFNIKRSIGSYSGNKLKELVYDMFKEEVTNQPLGNIIF</sequence>
<proteinExistence type="predicted"/>
<gene>
    <name evidence="1" type="ORF">H7U12_12095</name>
</gene>
<comment type="caution">
    <text evidence="1">The sequence shown here is derived from an EMBL/GenBank/DDBJ whole genome shotgun (WGS) entry which is preliminary data.</text>
</comment>
<dbReference type="Proteomes" id="UP000659698">
    <property type="component" value="Unassembled WGS sequence"/>
</dbReference>
<evidence type="ECO:0000313" key="1">
    <source>
        <dbReference type="EMBL" id="MBC3540424.1"/>
    </source>
</evidence>